<protein>
    <submittedName>
        <fullName evidence="1">Uncharacterized protein</fullName>
    </submittedName>
</protein>
<comment type="caution">
    <text evidence="1">The sequence shown here is derived from an EMBL/GenBank/DDBJ whole genome shotgun (WGS) entry which is preliminary data.</text>
</comment>
<proteinExistence type="predicted"/>
<dbReference type="EMBL" id="LUKJ01000003">
    <property type="protein sequence ID" value="KZN16125.1"/>
    <property type="molecule type" value="Genomic_DNA"/>
</dbReference>
<reference evidence="2" key="1">
    <citation type="submission" date="2016-03" db="EMBL/GenBank/DDBJ databases">
        <authorList>
            <person name="Ray J."/>
            <person name="Price M."/>
            <person name="Deutschbauer A."/>
        </authorList>
    </citation>
    <scope>NUCLEOTIDE SEQUENCE [LARGE SCALE GENOMIC DNA]</scope>
    <source>
        <strain evidence="2">FW300-N1B4</strain>
    </source>
</reference>
<evidence type="ECO:0000313" key="1">
    <source>
        <dbReference type="EMBL" id="KZN16125.1"/>
    </source>
</evidence>
<dbReference type="OrthoDB" id="6898400at2"/>
<dbReference type="AlphaFoldDB" id="A0A166MS46"/>
<accession>A0A166MS46</accession>
<sequence length="82" mass="8938">MDEAKLFASVLTQINENQLALCAAVEELSNWVAQQGAAETADNIRCALQTLDANQDFISLALISISTDFKNSQIPKKPDLND</sequence>
<dbReference type="RefSeq" id="WP_063341335.1">
    <property type="nucleotide sequence ID" value="NZ_LUKJ01000003.1"/>
</dbReference>
<reference evidence="1 2" key="2">
    <citation type="journal article" date="2018" name="Nature">
        <title>Mutant phenotypes for thousands of bacterial genes of unknown function.</title>
        <authorList>
            <person name="Price M.N."/>
            <person name="Wetmore K.M."/>
            <person name="Waters R.J."/>
            <person name="Callaghan M."/>
            <person name="Ray J."/>
            <person name="Liu H."/>
            <person name="Kuehl J.V."/>
            <person name="Melnyk R.A."/>
            <person name="Lamson J.S."/>
            <person name="Suh Y."/>
            <person name="Carlson H.K."/>
            <person name="Esquivel Z."/>
            <person name="Sadeeshkumar H."/>
            <person name="Chakraborty R."/>
            <person name="Zane G.M."/>
            <person name="Rubin B.E."/>
            <person name="Wall J.D."/>
            <person name="Visel A."/>
            <person name="Bristow J."/>
            <person name="Blow M.J."/>
            <person name="Arkin A.P."/>
            <person name="Deutschbauer A.M."/>
        </authorList>
    </citation>
    <scope>NUCLEOTIDE SEQUENCE [LARGE SCALE GENOMIC DNA]</scope>
    <source>
        <strain evidence="1 2">FW300-N1B4</strain>
    </source>
</reference>
<name>A0A166MS46_PSEFL</name>
<organism evidence="1 2">
    <name type="scientific">Pseudomonas fluorescens</name>
    <dbReference type="NCBI Taxonomy" id="294"/>
    <lineage>
        <taxon>Bacteria</taxon>
        <taxon>Pseudomonadati</taxon>
        <taxon>Pseudomonadota</taxon>
        <taxon>Gammaproteobacteria</taxon>
        <taxon>Pseudomonadales</taxon>
        <taxon>Pseudomonadaceae</taxon>
        <taxon>Pseudomonas</taxon>
    </lineage>
</organism>
<gene>
    <name evidence="1" type="ORF">A1D17_08130</name>
</gene>
<dbReference type="Proteomes" id="UP000076489">
    <property type="component" value="Unassembled WGS sequence"/>
</dbReference>
<evidence type="ECO:0000313" key="2">
    <source>
        <dbReference type="Proteomes" id="UP000076489"/>
    </source>
</evidence>